<sequence length="111" mass="12637">MDARAYKYRAYSSKTTARVLKTQLEVACKLYNALLHAEQEEYERNKHTMSNRVETTRLRPEEEEQRVPSSTFAGYPTSCWEVLPSTGALLRQPCEQAQGEEASPLPFLGVP</sequence>
<accession>A0A2R6B313</accession>
<dbReference type="AlphaFoldDB" id="A0A2R6B313"/>
<dbReference type="EMBL" id="NEXH01000067">
    <property type="protein sequence ID" value="PSN93019.1"/>
    <property type="molecule type" value="Genomic_DNA"/>
</dbReference>
<dbReference type="InterPro" id="IPR021027">
    <property type="entry name" value="Transposase_put_HTH"/>
</dbReference>
<organism evidence="3 4">
    <name type="scientific">Candidatus Marsarchaeota G2 archaeon ECH_B_2</name>
    <dbReference type="NCBI Taxonomy" id="1978160"/>
    <lineage>
        <taxon>Archaea</taxon>
        <taxon>Candidatus Marsarchaeota</taxon>
        <taxon>Candidatus Marsarchaeota group 2</taxon>
    </lineage>
</organism>
<reference evidence="3 4" key="1">
    <citation type="submission" date="2017-04" db="EMBL/GenBank/DDBJ databases">
        <title>Novel microbial lineages endemic to geothermal iron-oxide mats fill important gaps in the evolutionary history of Archaea.</title>
        <authorList>
            <person name="Jay Z.J."/>
            <person name="Beam J.P."/>
            <person name="Dlakic M."/>
            <person name="Rusch D.B."/>
            <person name="Kozubal M.A."/>
            <person name="Inskeep W.P."/>
        </authorList>
    </citation>
    <scope>NUCLEOTIDE SEQUENCE [LARGE SCALE GENOMIC DNA]</scope>
    <source>
        <strain evidence="3">ECH_B_2</strain>
    </source>
</reference>
<gene>
    <name evidence="3" type="ORF">B9Q06_12895</name>
</gene>
<dbReference type="Pfam" id="PF12323">
    <property type="entry name" value="HTH_OrfB_IS605"/>
    <property type="match status" value="1"/>
</dbReference>
<name>A0A2R6B313_9ARCH</name>
<protein>
    <recommendedName>
        <fullName evidence="2">Transposase putative helix-turn-helix domain-containing protein</fullName>
    </recommendedName>
</protein>
<evidence type="ECO:0000313" key="4">
    <source>
        <dbReference type="Proteomes" id="UP000241284"/>
    </source>
</evidence>
<feature type="region of interest" description="Disordered" evidence="1">
    <location>
        <begin position="45"/>
        <end position="71"/>
    </location>
</feature>
<evidence type="ECO:0000313" key="3">
    <source>
        <dbReference type="EMBL" id="PSN93019.1"/>
    </source>
</evidence>
<evidence type="ECO:0000259" key="2">
    <source>
        <dbReference type="Pfam" id="PF12323"/>
    </source>
</evidence>
<comment type="caution">
    <text evidence="3">The sequence shown here is derived from an EMBL/GenBank/DDBJ whole genome shotgun (WGS) entry which is preliminary data.</text>
</comment>
<feature type="non-terminal residue" evidence="3">
    <location>
        <position position="111"/>
    </location>
</feature>
<feature type="domain" description="Transposase putative helix-turn-helix" evidence="2">
    <location>
        <begin position="4"/>
        <end position="46"/>
    </location>
</feature>
<dbReference type="Proteomes" id="UP000241284">
    <property type="component" value="Unassembled WGS sequence"/>
</dbReference>
<proteinExistence type="predicted"/>
<evidence type="ECO:0000256" key="1">
    <source>
        <dbReference type="SAM" id="MobiDB-lite"/>
    </source>
</evidence>